<protein>
    <submittedName>
        <fullName evidence="1">Uncharacterized protein</fullName>
    </submittedName>
</protein>
<evidence type="ECO:0000313" key="1">
    <source>
        <dbReference type="EMBL" id="KAK9160424.1"/>
    </source>
</evidence>
<gene>
    <name evidence="1" type="ORF">Syun_006765</name>
</gene>
<sequence length="134" mass="15644">MRSSSTTMRWRGVFMGLGHLQGRRGDMQIPLLARPKSRWCGVQSLMWFFRGLRNLRLSRRANKECAWALARTPLRHHHRHHLKSIISRLGWIRIVHHSSSTTMTIETTRIEWTRSTLVMKVSTPKESFEGGVGR</sequence>
<evidence type="ECO:0000313" key="2">
    <source>
        <dbReference type="Proteomes" id="UP001420932"/>
    </source>
</evidence>
<accession>A0AAP0L0M2</accession>
<proteinExistence type="predicted"/>
<keyword evidence="2" id="KW-1185">Reference proteome</keyword>
<dbReference type="AlphaFoldDB" id="A0AAP0L0M2"/>
<comment type="caution">
    <text evidence="1">The sequence shown here is derived from an EMBL/GenBank/DDBJ whole genome shotgun (WGS) entry which is preliminary data.</text>
</comment>
<name>A0AAP0L0M2_9MAGN</name>
<dbReference type="Proteomes" id="UP001420932">
    <property type="component" value="Unassembled WGS sequence"/>
</dbReference>
<dbReference type="EMBL" id="JBBNAF010000003">
    <property type="protein sequence ID" value="KAK9160424.1"/>
    <property type="molecule type" value="Genomic_DNA"/>
</dbReference>
<organism evidence="1 2">
    <name type="scientific">Stephania yunnanensis</name>
    <dbReference type="NCBI Taxonomy" id="152371"/>
    <lineage>
        <taxon>Eukaryota</taxon>
        <taxon>Viridiplantae</taxon>
        <taxon>Streptophyta</taxon>
        <taxon>Embryophyta</taxon>
        <taxon>Tracheophyta</taxon>
        <taxon>Spermatophyta</taxon>
        <taxon>Magnoliopsida</taxon>
        <taxon>Ranunculales</taxon>
        <taxon>Menispermaceae</taxon>
        <taxon>Menispermoideae</taxon>
        <taxon>Cissampelideae</taxon>
        <taxon>Stephania</taxon>
    </lineage>
</organism>
<reference evidence="1 2" key="1">
    <citation type="submission" date="2024-01" db="EMBL/GenBank/DDBJ databases">
        <title>Genome assemblies of Stephania.</title>
        <authorList>
            <person name="Yang L."/>
        </authorList>
    </citation>
    <scope>NUCLEOTIDE SEQUENCE [LARGE SCALE GENOMIC DNA]</scope>
    <source>
        <strain evidence="1">YNDBR</strain>
        <tissue evidence="1">Leaf</tissue>
    </source>
</reference>